<evidence type="ECO:0000256" key="2">
    <source>
        <dbReference type="ARBA" id="ARBA00022801"/>
    </source>
</evidence>
<sequence>MNDISIIAQGDGILGALSNGDERAPSVGMPFPTTIVLHEDIVVAGTTHIADLDRILENVEFPVQASFVRDPDNLHDKWAIKVMLGDRRIGFVPCDVNEVLARLMDGGKMITATVFEKEQLGRWTKLHMEVKLVD</sequence>
<comment type="caution">
    <text evidence="4">The sequence shown here is derived from an EMBL/GenBank/DDBJ whole genome shotgun (WGS) entry which is preliminary data.</text>
</comment>
<feature type="domain" description="HIRAN" evidence="3">
    <location>
        <begin position="56"/>
        <end position="130"/>
    </location>
</feature>
<name>A0A3N0AGJ2_9ACTN</name>
<keyword evidence="5" id="KW-1185">Reference proteome</keyword>
<evidence type="ECO:0000313" key="5">
    <source>
        <dbReference type="Proteomes" id="UP000267368"/>
    </source>
</evidence>
<protein>
    <submittedName>
        <fullName evidence="4">Restriction endonuclease</fullName>
    </submittedName>
</protein>
<dbReference type="InterPro" id="IPR014905">
    <property type="entry name" value="HIRAN"/>
</dbReference>
<dbReference type="Proteomes" id="UP000267368">
    <property type="component" value="Unassembled WGS sequence"/>
</dbReference>
<evidence type="ECO:0000259" key="3">
    <source>
        <dbReference type="Pfam" id="PF08797"/>
    </source>
</evidence>
<dbReference type="GO" id="GO:0003676">
    <property type="term" value="F:nucleic acid binding"/>
    <property type="evidence" value="ECO:0007669"/>
    <property type="project" value="InterPro"/>
</dbReference>
<dbReference type="GO" id="GO:0008270">
    <property type="term" value="F:zinc ion binding"/>
    <property type="evidence" value="ECO:0007669"/>
    <property type="project" value="InterPro"/>
</dbReference>
<keyword evidence="4" id="KW-0255">Endonuclease</keyword>
<gene>
    <name evidence="4" type="ORF">DMP07_03145</name>
</gene>
<dbReference type="RefSeq" id="WP_123197700.1">
    <property type="nucleotide sequence ID" value="NZ_QICB01000002.1"/>
</dbReference>
<proteinExistence type="predicted"/>
<dbReference type="GO" id="GO:0004519">
    <property type="term" value="F:endonuclease activity"/>
    <property type="evidence" value="ECO:0007669"/>
    <property type="project" value="UniProtKB-KW"/>
</dbReference>
<evidence type="ECO:0000313" key="4">
    <source>
        <dbReference type="EMBL" id="RNL20599.1"/>
    </source>
</evidence>
<dbReference type="AlphaFoldDB" id="A0A3N0AGJ2"/>
<organism evidence="4 5">
    <name type="scientific">Slackia faecicanis</name>
    <dbReference type="NCBI Taxonomy" id="255723"/>
    <lineage>
        <taxon>Bacteria</taxon>
        <taxon>Bacillati</taxon>
        <taxon>Actinomycetota</taxon>
        <taxon>Coriobacteriia</taxon>
        <taxon>Eggerthellales</taxon>
        <taxon>Eggerthellaceae</taxon>
        <taxon>Slackia</taxon>
    </lineage>
</organism>
<dbReference type="GO" id="GO:0016818">
    <property type="term" value="F:hydrolase activity, acting on acid anhydrides, in phosphorus-containing anhydrides"/>
    <property type="evidence" value="ECO:0007669"/>
    <property type="project" value="InterPro"/>
</dbReference>
<keyword evidence="1" id="KW-0479">Metal-binding</keyword>
<dbReference type="Pfam" id="PF08797">
    <property type="entry name" value="HIRAN"/>
    <property type="match status" value="1"/>
</dbReference>
<accession>A0A3N0AGJ2</accession>
<dbReference type="Gene3D" id="3.30.70.2330">
    <property type="match status" value="1"/>
</dbReference>
<evidence type="ECO:0000256" key="1">
    <source>
        <dbReference type="ARBA" id="ARBA00022723"/>
    </source>
</evidence>
<dbReference type="OrthoDB" id="3177563at2"/>
<reference evidence="5" key="1">
    <citation type="submission" date="2018-05" db="EMBL/GenBank/DDBJ databases">
        <title>Genome Sequencing of selected type strains of the family Eggerthellaceae.</title>
        <authorList>
            <person name="Danylec N."/>
            <person name="Stoll D.A."/>
            <person name="Doetsch A."/>
            <person name="Huch M."/>
        </authorList>
    </citation>
    <scope>NUCLEOTIDE SEQUENCE [LARGE SCALE GENOMIC DNA]</scope>
    <source>
        <strain evidence="5">DSM 17537</strain>
    </source>
</reference>
<keyword evidence="4" id="KW-0540">Nuclease</keyword>
<keyword evidence="2" id="KW-0378">Hydrolase</keyword>
<dbReference type="EMBL" id="QICB01000002">
    <property type="protein sequence ID" value="RNL20599.1"/>
    <property type="molecule type" value="Genomic_DNA"/>
</dbReference>